<evidence type="ECO:0000313" key="2">
    <source>
        <dbReference type="EMBL" id="GAA3622051.1"/>
    </source>
</evidence>
<dbReference type="Proteomes" id="UP001501490">
    <property type="component" value="Unassembled WGS sequence"/>
</dbReference>
<evidence type="ECO:0000313" key="3">
    <source>
        <dbReference type="Proteomes" id="UP001501490"/>
    </source>
</evidence>
<name>A0ABP7A0D8_9ACTN</name>
<evidence type="ECO:0000259" key="1">
    <source>
        <dbReference type="Pfam" id="PF03275"/>
    </source>
</evidence>
<dbReference type="SUPFAM" id="SSF51971">
    <property type="entry name" value="Nucleotide-binding domain"/>
    <property type="match status" value="1"/>
</dbReference>
<reference evidence="3" key="1">
    <citation type="journal article" date="2019" name="Int. J. Syst. Evol. Microbiol.">
        <title>The Global Catalogue of Microorganisms (GCM) 10K type strain sequencing project: providing services to taxonomists for standard genome sequencing and annotation.</title>
        <authorList>
            <consortium name="The Broad Institute Genomics Platform"/>
            <consortium name="The Broad Institute Genome Sequencing Center for Infectious Disease"/>
            <person name="Wu L."/>
            <person name="Ma J."/>
        </authorList>
    </citation>
    <scope>NUCLEOTIDE SEQUENCE [LARGE SCALE GENOMIC DNA]</scope>
    <source>
        <strain evidence="3">JCM 16929</strain>
    </source>
</reference>
<feature type="domain" description="UDP-galactopyranose mutase C-terminal" evidence="1">
    <location>
        <begin position="150"/>
        <end position="349"/>
    </location>
</feature>
<proteinExistence type="predicted"/>
<dbReference type="PANTHER" id="PTHR21197:SF0">
    <property type="entry name" value="UDP-GALACTOPYRANOSE MUTASE"/>
    <property type="match status" value="1"/>
</dbReference>
<dbReference type="EMBL" id="BAABAB010000017">
    <property type="protein sequence ID" value="GAA3622051.1"/>
    <property type="molecule type" value="Genomic_DNA"/>
</dbReference>
<dbReference type="Gene3D" id="3.40.50.720">
    <property type="entry name" value="NAD(P)-binding Rossmann-like Domain"/>
    <property type="match status" value="3"/>
</dbReference>
<organism evidence="2 3">
    <name type="scientific">Microlunatus ginsengisoli</name>
    <dbReference type="NCBI Taxonomy" id="363863"/>
    <lineage>
        <taxon>Bacteria</taxon>
        <taxon>Bacillati</taxon>
        <taxon>Actinomycetota</taxon>
        <taxon>Actinomycetes</taxon>
        <taxon>Propionibacteriales</taxon>
        <taxon>Propionibacteriaceae</taxon>
        <taxon>Microlunatus</taxon>
    </lineage>
</organism>
<dbReference type="PANTHER" id="PTHR21197">
    <property type="entry name" value="UDP-GALACTOPYRANOSE MUTASE"/>
    <property type="match status" value="1"/>
</dbReference>
<dbReference type="RefSeq" id="WP_344805038.1">
    <property type="nucleotide sequence ID" value="NZ_BAABAB010000017.1"/>
</dbReference>
<comment type="caution">
    <text evidence="2">The sequence shown here is derived from an EMBL/GenBank/DDBJ whole genome shotgun (WGS) entry which is preliminary data.</text>
</comment>
<protein>
    <submittedName>
        <fullName evidence="2">UDP-galactopyranose mutase</fullName>
    </submittedName>
</protein>
<dbReference type="SUPFAM" id="SSF54373">
    <property type="entry name" value="FAD-linked reductases, C-terminal domain"/>
    <property type="match status" value="1"/>
</dbReference>
<sequence>MTTKRFGIAGAGFSGAVIARELAEAGHEVTVFETRDHVAGNCHTERDPETSVMIHRYGPHIFHTGNERVWEYVNRFGTMMPYNHRVRTTVGGRVYLLPVNLLTINQLFETALNPAEARAFIAEQADSTIGEPRNFEEQALKFMGRRLYEAFFLGYTTKQWGLPPTEIPAAVLRRLPLRFSYEDSYFNHPHQAIPRDGYTSIVQQILDHPRIEVLLSTGYGVADRGQFDHSIWTGPLDAWFDYRFGRLGYRTLDFEEIRDTGDHIGCAVMNYGDVEVPYTRIAEHKHFAPWEEHEGTVCFRETSRLAGEGDIPYYPIRLANDKSVLGQYLDAARAEAGVTFVGRLGTYRYLDMDVTIGEALTAADGILDAIGSGAAVPSLFVDA</sequence>
<dbReference type="Pfam" id="PF13450">
    <property type="entry name" value="NAD_binding_8"/>
    <property type="match status" value="1"/>
</dbReference>
<dbReference type="InterPro" id="IPR015899">
    <property type="entry name" value="UDP-GalPyranose_mutase_C"/>
</dbReference>
<gene>
    <name evidence="2" type="primary">glf</name>
    <name evidence="2" type="ORF">GCM10022236_25490</name>
</gene>
<keyword evidence="3" id="KW-1185">Reference proteome</keyword>
<dbReference type="Pfam" id="PF03275">
    <property type="entry name" value="GLF"/>
    <property type="match status" value="1"/>
</dbReference>
<accession>A0ABP7A0D8</accession>